<evidence type="ECO:0000256" key="3">
    <source>
        <dbReference type="SAM" id="MobiDB-lite"/>
    </source>
</evidence>
<evidence type="ECO:0000259" key="4">
    <source>
        <dbReference type="SMART" id="SM00906"/>
    </source>
</evidence>
<reference evidence="5" key="1">
    <citation type="submission" date="2023-10" db="EMBL/GenBank/DDBJ databases">
        <authorList>
            <person name="Noh H."/>
        </authorList>
    </citation>
    <scope>NUCLEOTIDE SEQUENCE</scope>
    <source>
        <strain evidence="5">DUCC4014</strain>
    </source>
</reference>
<dbReference type="Pfam" id="PF04082">
    <property type="entry name" value="Fungal_trans"/>
    <property type="match status" value="1"/>
</dbReference>
<feature type="domain" description="Xylanolytic transcriptional activator regulatory" evidence="4">
    <location>
        <begin position="301"/>
        <end position="381"/>
    </location>
</feature>
<dbReference type="GO" id="GO:0003677">
    <property type="term" value="F:DNA binding"/>
    <property type="evidence" value="ECO:0007669"/>
    <property type="project" value="InterPro"/>
</dbReference>
<dbReference type="SMART" id="SM00906">
    <property type="entry name" value="Fungal_trans"/>
    <property type="match status" value="1"/>
</dbReference>
<keyword evidence="2" id="KW-0539">Nucleus</keyword>
<dbReference type="AlphaFoldDB" id="A0AAF0YKG1"/>
<gene>
    <name evidence="5" type="primary">SPAC1F7.11c_11</name>
    <name evidence="5" type="ORF">LOC62_06G008799</name>
</gene>
<feature type="compositionally biased region" description="Low complexity" evidence="3">
    <location>
        <begin position="656"/>
        <end position="682"/>
    </location>
</feature>
<proteinExistence type="predicted"/>
<dbReference type="GO" id="GO:0005634">
    <property type="term" value="C:nucleus"/>
    <property type="evidence" value="ECO:0007669"/>
    <property type="project" value="UniProtKB-SubCell"/>
</dbReference>
<dbReference type="Proteomes" id="UP000827549">
    <property type="component" value="Chromosome 6"/>
</dbReference>
<evidence type="ECO:0000256" key="2">
    <source>
        <dbReference type="ARBA" id="ARBA00023242"/>
    </source>
</evidence>
<evidence type="ECO:0000313" key="6">
    <source>
        <dbReference type="Proteomes" id="UP000827549"/>
    </source>
</evidence>
<dbReference type="InterPro" id="IPR007219">
    <property type="entry name" value="XnlR_reg_dom"/>
</dbReference>
<keyword evidence="6" id="KW-1185">Reference proteome</keyword>
<dbReference type="GO" id="GO:0008270">
    <property type="term" value="F:zinc ion binding"/>
    <property type="evidence" value="ECO:0007669"/>
    <property type="project" value="InterPro"/>
</dbReference>
<feature type="region of interest" description="Disordered" evidence="3">
    <location>
        <begin position="613"/>
        <end position="682"/>
    </location>
</feature>
<accession>A0AAF0YKG1</accession>
<dbReference type="CDD" id="cd12148">
    <property type="entry name" value="fungal_TF_MHR"/>
    <property type="match status" value="1"/>
</dbReference>
<dbReference type="InterPro" id="IPR050613">
    <property type="entry name" value="Sec_Metabolite_Reg"/>
</dbReference>
<comment type="subcellular location">
    <subcellularLocation>
        <location evidence="1">Nucleus</location>
    </subcellularLocation>
</comment>
<dbReference type="RefSeq" id="XP_062631324.1">
    <property type="nucleotide sequence ID" value="XM_062775340.1"/>
</dbReference>
<evidence type="ECO:0000313" key="5">
    <source>
        <dbReference type="EMBL" id="WOO85298.1"/>
    </source>
</evidence>
<name>A0AAF0YKG1_9TREE</name>
<dbReference type="PANTHER" id="PTHR31001">
    <property type="entry name" value="UNCHARACTERIZED TRANSCRIPTIONAL REGULATORY PROTEIN"/>
    <property type="match status" value="1"/>
</dbReference>
<feature type="region of interest" description="Disordered" evidence="3">
    <location>
        <begin position="88"/>
        <end position="107"/>
    </location>
</feature>
<dbReference type="EMBL" id="CP086719">
    <property type="protein sequence ID" value="WOO85298.1"/>
    <property type="molecule type" value="Genomic_DNA"/>
</dbReference>
<protein>
    <submittedName>
        <fullName evidence="5">Purtative transcriptional regulatory protein</fullName>
    </submittedName>
</protein>
<dbReference type="GO" id="GO:0006351">
    <property type="term" value="P:DNA-templated transcription"/>
    <property type="evidence" value="ECO:0007669"/>
    <property type="project" value="InterPro"/>
</dbReference>
<dbReference type="PANTHER" id="PTHR31001:SF76">
    <property type="entry name" value="ZN(2)-C6 FUNGAL-TYPE DOMAIN-CONTAINING PROTEIN"/>
    <property type="match status" value="1"/>
</dbReference>
<organism evidence="5 6">
    <name type="scientific">Vanrija pseudolonga</name>
    <dbReference type="NCBI Taxonomy" id="143232"/>
    <lineage>
        <taxon>Eukaryota</taxon>
        <taxon>Fungi</taxon>
        <taxon>Dikarya</taxon>
        <taxon>Basidiomycota</taxon>
        <taxon>Agaricomycotina</taxon>
        <taxon>Tremellomycetes</taxon>
        <taxon>Trichosporonales</taxon>
        <taxon>Trichosporonaceae</taxon>
        <taxon>Vanrija</taxon>
    </lineage>
</organism>
<dbReference type="GeneID" id="87811963"/>
<sequence length="725" mass="81117">MDSELLGAGLMAPRQLRNCMPCKKRKIKCGPCSLRRDGKNCTPAVANLEETAEQTDAYVSVSDFKALARHVQVLRDKVKALETVVNQARGGSNEETPLPDEASPVTSRRHMGDDEMVFALEDFQMSHRVNTMRNRQTPDGATPALFPTAGDEATNHIGGDHPLAFVIPTGTDYLAQAIALLPDQQISARLVQEYFSKVEWFQRCLHYPTFMSECRQLWNGSTKDVSPDFVATYTMVLCLGLSTSSESFGTNSMALAEQLYHLAEGIMMCSRFLHRQTFESLQAISLMTIYGYGMEDGADATWALCGSAIKIAQNLGLNRLEAEEPGKVWTALWGSRLKREIGRRVWWCFVSLDWAHAIAHGSSCKRVARVSADVPDSVHPSQNMTALPANLDDTQLEDPTAIPHPLSVCTPINMHIFKCKFVTLYREITDHMTIHKTPSYSFILAWVTALRPLLTRSMDDSIIDLARSLPPHFQNTMHLPIDASPALVTDSIFLSITANTRLVRLHRYFFIRGYSDERYTRSRERCVEAAQTVLRLLDLATRRAPNLLNFWIVLFYAFSAAVPVCIDLMFEPTQEKRQMVRRIIETLRDKSSTRPAARNSVFVLERLLEKEDEFRAGQPERPAKRRRGSGAVDAGSPRQAHLKQIKTAPFGASDLAAPTPADTQPPQSNPTTTAPLPLPDTTSAVVADPLDLTVGEWPGLHLDWFDSLWTQTDTTWPEMLDRNLG</sequence>
<evidence type="ECO:0000256" key="1">
    <source>
        <dbReference type="ARBA" id="ARBA00004123"/>
    </source>
</evidence>